<evidence type="ECO:0000313" key="1">
    <source>
        <dbReference type="EMBL" id="GLT13164.1"/>
    </source>
</evidence>
<dbReference type="Gene3D" id="1.20.1440.60">
    <property type="entry name" value="23S rRNA-intervening sequence"/>
    <property type="match status" value="1"/>
</dbReference>
<keyword evidence="2" id="KW-1185">Reference proteome</keyword>
<dbReference type="InterPro" id="IPR036583">
    <property type="entry name" value="23S_rRNA_IVS_sf"/>
</dbReference>
<evidence type="ECO:0000313" key="2">
    <source>
        <dbReference type="Proteomes" id="UP001157156"/>
    </source>
</evidence>
<dbReference type="PANTHER" id="PTHR38471">
    <property type="entry name" value="FOUR HELIX BUNDLE PROTEIN"/>
    <property type="match status" value="1"/>
</dbReference>
<dbReference type="Proteomes" id="UP001157156">
    <property type="component" value="Unassembled WGS sequence"/>
</dbReference>
<dbReference type="RefSeq" id="WP_089124637.1">
    <property type="nucleotide sequence ID" value="NZ_BSPV01000001.1"/>
</dbReference>
<dbReference type="PANTHER" id="PTHR38471:SF2">
    <property type="entry name" value="FOUR HELIX BUNDLE PROTEIN"/>
    <property type="match status" value="1"/>
</dbReference>
<dbReference type="EMBL" id="BSPV01000001">
    <property type="protein sequence ID" value="GLT13164.1"/>
    <property type="molecule type" value="Genomic_DNA"/>
</dbReference>
<protein>
    <recommendedName>
        <fullName evidence="3">Four helix bundle protein</fullName>
    </recommendedName>
</protein>
<name>A0ABQ6EJJ5_9VIBR</name>
<proteinExistence type="predicted"/>
<accession>A0ABQ6EJJ5</accession>
<reference evidence="2" key="1">
    <citation type="journal article" date="2019" name="Int. J. Syst. Evol. Microbiol.">
        <title>The Global Catalogue of Microorganisms (GCM) 10K type strain sequencing project: providing services to taxonomists for standard genome sequencing and annotation.</title>
        <authorList>
            <consortium name="The Broad Institute Genomics Platform"/>
            <consortium name="The Broad Institute Genome Sequencing Center for Infectious Disease"/>
            <person name="Wu L."/>
            <person name="Ma J."/>
        </authorList>
    </citation>
    <scope>NUCLEOTIDE SEQUENCE [LARGE SCALE GENOMIC DNA]</scope>
    <source>
        <strain evidence="2">NBRC 111146</strain>
    </source>
</reference>
<sequence>MKYEDLKVWKLSINLSCHIYQLMKTNKDFGFKDQICRSAVSIPSNIAEGCERIHIKETINFLSIAKGSVGELKTQIIIGQKIRYLPHENAESLKRECDHIGRMLGSLIKSLRATKLNSV</sequence>
<gene>
    <name evidence="1" type="primary">wzd</name>
    <name evidence="1" type="ORF">GCM10007931_01380</name>
</gene>
<comment type="caution">
    <text evidence="1">The sequence shown here is derived from an EMBL/GenBank/DDBJ whole genome shotgun (WGS) entry which is preliminary data.</text>
</comment>
<organism evidence="1 2">
    <name type="scientific">Vibrio algivorus</name>
    <dbReference type="NCBI Taxonomy" id="1667024"/>
    <lineage>
        <taxon>Bacteria</taxon>
        <taxon>Pseudomonadati</taxon>
        <taxon>Pseudomonadota</taxon>
        <taxon>Gammaproteobacteria</taxon>
        <taxon>Vibrionales</taxon>
        <taxon>Vibrionaceae</taxon>
        <taxon>Vibrio</taxon>
    </lineage>
</organism>
<dbReference type="CDD" id="cd16377">
    <property type="entry name" value="23S_rRNA_IVP_like"/>
    <property type="match status" value="1"/>
</dbReference>
<dbReference type="Pfam" id="PF05635">
    <property type="entry name" value="23S_rRNA_IVP"/>
    <property type="match status" value="1"/>
</dbReference>
<evidence type="ECO:0008006" key="3">
    <source>
        <dbReference type="Google" id="ProtNLM"/>
    </source>
</evidence>
<dbReference type="SUPFAM" id="SSF158446">
    <property type="entry name" value="IVS-encoded protein-like"/>
    <property type="match status" value="1"/>
</dbReference>
<dbReference type="InterPro" id="IPR012657">
    <property type="entry name" value="23S_rRNA-intervening_sequence"/>
</dbReference>
<dbReference type="NCBIfam" id="NF008912">
    <property type="entry name" value="PRK12275.1-6"/>
    <property type="match status" value="1"/>
</dbReference>
<dbReference type="NCBIfam" id="TIGR02436">
    <property type="entry name" value="four helix bundle protein"/>
    <property type="match status" value="1"/>
</dbReference>